<dbReference type="EMBL" id="JACXSI010000004">
    <property type="protein sequence ID" value="MBD3107228.1"/>
    <property type="molecule type" value="Genomic_DNA"/>
</dbReference>
<dbReference type="CDD" id="cd06261">
    <property type="entry name" value="TM_PBP2"/>
    <property type="match status" value="1"/>
</dbReference>
<comment type="subcellular location">
    <subcellularLocation>
        <location evidence="1 7">Cell membrane</location>
        <topology evidence="1 7">Multi-pass membrane protein</topology>
    </subcellularLocation>
</comment>
<feature type="domain" description="ABC transmembrane type-1" evidence="8">
    <location>
        <begin position="81"/>
        <end position="269"/>
    </location>
</feature>
<dbReference type="InterPro" id="IPR000515">
    <property type="entry name" value="MetI-like"/>
</dbReference>
<dbReference type="SUPFAM" id="SSF161098">
    <property type="entry name" value="MetI-like"/>
    <property type="match status" value="1"/>
</dbReference>
<comment type="similarity">
    <text evidence="7">Belongs to the binding-protein-dependent transport system permease family.</text>
</comment>
<dbReference type="PANTHER" id="PTHR30151:SF0">
    <property type="entry name" value="ABC TRANSPORTER PERMEASE PROTEIN MJ0413-RELATED"/>
    <property type="match status" value="1"/>
</dbReference>
<dbReference type="PANTHER" id="PTHR30151">
    <property type="entry name" value="ALKANE SULFONATE ABC TRANSPORTER-RELATED, MEMBRANE SUBUNIT"/>
    <property type="match status" value="1"/>
</dbReference>
<feature type="transmembrane region" description="Helical" evidence="7">
    <location>
        <begin position="34"/>
        <end position="57"/>
    </location>
</feature>
<evidence type="ECO:0000256" key="5">
    <source>
        <dbReference type="ARBA" id="ARBA00022989"/>
    </source>
</evidence>
<evidence type="ECO:0000256" key="7">
    <source>
        <dbReference type="RuleBase" id="RU363032"/>
    </source>
</evidence>
<feature type="transmembrane region" description="Helical" evidence="7">
    <location>
        <begin position="151"/>
        <end position="170"/>
    </location>
</feature>
<evidence type="ECO:0000256" key="4">
    <source>
        <dbReference type="ARBA" id="ARBA00022692"/>
    </source>
</evidence>
<dbReference type="Pfam" id="PF00528">
    <property type="entry name" value="BPD_transp_1"/>
    <property type="match status" value="1"/>
</dbReference>
<dbReference type="Gene3D" id="1.10.3720.10">
    <property type="entry name" value="MetI-like"/>
    <property type="match status" value="1"/>
</dbReference>
<feature type="transmembrane region" description="Helical" evidence="7">
    <location>
        <begin position="77"/>
        <end position="110"/>
    </location>
</feature>
<keyword evidence="5 7" id="KW-1133">Transmembrane helix</keyword>
<protein>
    <submittedName>
        <fullName evidence="9">ABC transporter permease</fullName>
    </submittedName>
</protein>
<dbReference type="PROSITE" id="PS50928">
    <property type="entry name" value="ABC_TM1"/>
    <property type="match status" value="1"/>
</dbReference>
<keyword evidence="6 7" id="KW-0472">Membrane</keyword>
<feature type="transmembrane region" description="Helical" evidence="7">
    <location>
        <begin position="122"/>
        <end position="145"/>
    </location>
</feature>
<keyword evidence="2 7" id="KW-0813">Transport</keyword>
<evidence type="ECO:0000256" key="3">
    <source>
        <dbReference type="ARBA" id="ARBA00022475"/>
    </source>
</evidence>
<dbReference type="GO" id="GO:0005886">
    <property type="term" value="C:plasma membrane"/>
    <property type="evidence" value="ECO:0007669"/>
    <property type="project" value="UniProtKB-SubCell"/>
</dbReference>
<evidence type="ECO:0000313" key="10">
    <source>
        <dbReference type="Proteomes" id="UP000602076"/>
    </source>
</evidence>
<evidence type="ECO:0000256" key="2">
    <source>
        <dbReference type="ARBA" id="ARBA00022448"/>
    </source>
</evidence>
<keyword evidence="10" id="KW-1185">Reference proteome</keyword>
<dbReference type="GO" id="GO:0055085">
    <property type="term" value="P:transmembrane transport"/>
    <property type="evidence" value="ECO:0007669"/>
    <property type="project" value="InterPro"/>
</dbReference>
<dbReference type="Proteomes" id="UP000602076">
    <property type="component" value="Unassembled WGS sequence"/>
</dbReference>
<feature type="transmembrane region" description="Helical" evidence="7">
    <location>
        <begin position="241"/>
        <end position="261"/>
    </location>
</feature>
<name>A0A927HBB4_9BACI</name>
<comment type="caution">
    <text evidence="9">The sequence shown here is derived from an EMBL/GenBank/DDBJ whole genome shotgun (WGS) entry which is preliminary data.</text>
</comment>
<evidence type="ECO:0000259" key="8">
    <source>
        <dbReference type="PROSITE" id="PS50928"/>
    </source>
</evidence>
<organism evidence="9 10">
    <name type="scientific">Peribacillus faecalis</name>
    <dbReference type="NCBI Taxonomy" id="2772559"/>
    <lineage>
        <taxon>Bacteria</taxon>
        <taxon>Bacillati</taxon>
        <taxon>Bacillota</taxon>
        <taxon>Bacilli</taxon>
        <taxon>Bacillales</taxon>
        <taxon>Bacillaceae</taxon>
        <taxon>Peribacillus</taxon>
    </lineage>
</organism>
<dbReference type="InterPro" id="IPR035906">
    <property type="entry name" value="MetI-like_sf"/>
</dbReference>
<keyword evidence="4 7" id="KW-0812">Transmembrane</keyword>
<dbReference type="RefSeq" id="WP_190996771.1">
    <property type="nucleotide sequence ID" value="NZ_JACXSI010000004.1"/>
</dbReference>
<sequence>MKNTTVDFQLVKEEKQENFQVQALKKKKELPKGFLPTIVFFILWEVFAQINLSIELFNSNFFPPPSLILTRMWELTASGLILSSIAASTGRVLIGFLIGLLFAIFTALLMERVKWIEYWLSPILNLVGPIPALALLPLFIIWFGIGEIPKIILIAWTTFFPIVTNTLEGLRTVNSNLIRSALSLGASQTQIYRKVILPSTLPSILAGCQISLGLGFSALVVSEMMGTTSGLGYMIVDARNYFKITDMFVAIILIGLEYSLLSSILKFLDKKLLSWRNSGFKGAIE</sequence>
<reference evidence="9" key="1">
    <citation type="submission" date="2020-09" db="EMBL/GenBank/DDBJ databases">
        <title>Bacillus faecalis sp. nov., a moderately halophilic bacterium isolated from cow faeces.</title>
        <authorList>
            <person name="Jiang L."/>
            <person name="Lee J."/>
        </authorList>
    </citation>
    <scope>NUCLEOTIDE SEQUENCE</scope>
    <source>
        <strain evidence="9">AGMB 02131</strain>
    </source>
</reference>
<gene>
    <name evidence="9" type="ORF">IEO70_02530</name>
</gene>
<dbReference type="AlphaFoldDB" id="A0A927HBB4"/>
<evidence type="ECO:0000313" key="9">
    <source>
        <dbReference type="EMBL" id="MBD3107228.1"/>
    </source>
</evidence>
<proteinExistence type="inferred from homology"/>
<keyword evidence="3" id="KW-1003">Cell membrane</keyword>
<accession>A0A927HBB4</accession>
<evidence type="ECO:0000256" key="1">
    <source>
        <dbReference type="ARBA" id="ARBA00004651"/>
    </source>
</evidence>
<evidence type="ECO:0000256" key="6">
    <source>
        <dbReference type="ARBA" id="ARBA00023136"/>
    </source>
</evidence>